<organism evidence="7 8">
    <name type="scientific">Sphingobacterium zhuxiongii</name>
    <dbReference type="NCBI Taxonomy" id="2662364"/>
    <lineage>
        <taxon>Bacteria</taxon>
        <taxon>Pseudomonadati</taxon>
        <taxon>Bacteroidota</taxon>
        <taxon>Sphingobacteriia</taxon>
        <taxon>Sphingobacteriales</taxon>
        <taxon>Sphingobacteriaceae</taxon>
        <taxon>Sphingobacterium</taxon>
    </lineage>
</organism>
<dbReference type="GO" id="GO:0006352">
    <property type="term" value="P:DNA-templated transcription initiation"/>
    <property type="evidence" value="ECO:0007669"/>
    <property type="project" value="InterPro"/>
</dbReference>
<dbReference type="Gene3D" id="1.10.10.10">
    <property type="entry name" value="Winged helix-like DNA-binding domain superfamily/Winged helix DNA-binding domain"/>
    <property type="match status" value="1"/>
</dbReference>
<evidence type="ECO:0000313" key="7">
    <source>
        <dbReference type="EMBL" id="QGA25038.1"/>
    </source>
</evidence>
<sequence length="168" mass="19942">MYKNLEQKFVSLLEENQNILHKICKLYTADLASHQDLFQEMVIQLWRSYPKFKGDSKFATWAYRVSLNTAISLYRGRKTKITTVDWDNSLANIRYEEYNSEAEERLKFLYESVRQLNDIDKALVYMYLEDKDYVEISETLGISEVNARVKMNRIKTKLKSMLSKQKIA</sequence>
<feature type="domain" description="RNA polymerase sigma-70 region 2" evidence="5">
    <location>
        <begin position="12"/>
        <end position="78"/>
    </location>
</feature>
<dbReference type="InterPro" id="IPR013249">
    <property type="entry name" value="RNA_pol_sigma70_r4_t2"/>
</dbReference>
<dbReference type="InterPro" id="IPR036388">
    <property type="entry name" value="WH-like_DNA-bd_sf"/>
</dbReference>
<dbReference type="Proteomes" id="UP000326921">
    <property type="component" value="Chromosome"/>
</dbReference>
<accession>A0A5Q0QBH2</accession>
<keyword evidence="4" id="KW-0804">Transcription</keyword>
<keyword evidence="8" id="KW-1185">Reference proteome</keyword>
<feature type="domain" description="RNA polymerase sigma factor 70 region 4 type 2" evidence="6">
    <location>
        <begin position="110"/>
        <end position="158"/>
    </location>
</feature>
<dbReference type="RefSeq" id="WP_153509359.1">
    <property type="nucleotide sequence ID" value="NZ_CP045652.1"/>
</dbReference>
<dbReference type="KEGG" id="sphe:GFH32_01290"/>
<dbReference type="InterPro" id="IPR007627">
    <property type="entry name" value="RNA_pol_sigma70_r2"/>
</dbReference>
<dbReference type="InterPro" id="IPR039425">
    <property type="entry name" value="RNA_pol_sigma-70-like"/>
</dbReference>
<evidence type="ECO:0000256" key="2">
    <source>
        <dbReference type="ARBA" id="ARBA00023015"/>
    </source>
</evidence>
<comment type="similarity">
    <text evidence="1">Belongs to the sigma-70 factor family. ECF subfamily.</text>
</comment>
<dbReference type="Gene3D" id="1.10.1740.10">
    <property type="match status" value="1"/>
</dbReference>
<dbReference type="GO" id="GO:0003677">
    <property type="term" value="F:DNA binding"/>
    <property type="evidence" value="ECO:0007669"/>
    <property type="project" value="InterPro"/>
</dbReference>
<dbReference type="PANTHER" id="PTHR43133:SF45">
    <property type="entry name" value="RNA POLYMERASE ECF-TYPE SIGMA FACTOR"/>
    <property type="match status" value="1"/>
</dbReference>
<dbReference type="SUPFAM" id="SSF88659">
    <property type="entry name" value="Sigma3 and sigma4 domains of RNA polymerase sigma factors"/>
    <property type="match status" value="1"/>
</dbReference>
<evidence type="ECO:0000256" key="3">
    <source>
        <dbReference type="ARBA" id="ARBA00023082"/>
    </source>
</evidence>
<dbReference type="InterPro" id="IPR013325">
    <property type="entry name" value="RNA_pol_sigma_r2"/>
</dbReference>
<dbReference type="InterPro" id="IPR013324">
    <property type="entry name" value="RNA_pol_sigma_r3/r4-like"/>
</dbReference>
<dbReference type="SUPFAM" id="SSF88946">
    <property type="entry name" value="Sigma2 domain of RNA polymerase sigma factors"/>
    <property type="match status" value="1"/>
</dbReference>
<dbReference type="NCBIfam" id="TIGR02937">
    <property type="entry name" value="sigma70-ECF"/>
    <property type="match status" value="1"/>
</dbReference>
<gene>
    <name evidence="7" type="ORF">GFH32_01290</name>
</gene>
<dbReference type="EMBL" id="CP045652">
    <property type="protein sequence ID" value="QGA25038.1"/>
    <property type="molecule type" value="Genomic_DNA"/>
</dbReference>
<reference evidence="7 8" key="1">
    <citation type="submission" date="2019-10" db="EMBL/GenBank/DDBJ databases">
        <authorList>
            <person name="Dong K."/>
        </authorList>
    </citation>
    <scope>NUCLEOTIDE SEQUENCE [LARGE SCALE GENOMIC DNA]</scope>
    <source>
        <strain evidence="8">dk4302</strain>
    </source>
</reference>
<evidence type="ECO:0000256" key="1">
    <source>
        <dbReference type="ARBA" id="ARBA00010641"/>
    </source>
</evidence>
<evidence type="ECO:0000259" key="5">
    <source>
        <dbReference type="Pfam" id="PF04542"/>
    </source>
</evidence>
<name>A0A5Q0QBH2_9SPHI</name>
<dbReference type="Pfam" id="PF08281">
    <property type="entry name" value="Sigma70_r4_2"/>
    <property type="match status" value="1"/>
</dbReference>
<evidence type="ECO:0000313" key="8">
    <source>
        <dbReference type="Proteomes" id="UP000326921"/>
    </source>
</evidence>
<keyword evidence="3" id="KW-0731">Sigma factor</keyword>
<evidence type="ECO:0000259" key="6">
    <source>
        <dbReference type="Pfam" id="PF08281"/>
    </source>
</evidence>
<keyword evidence="2" id="KW-0805">Transcription regulation</keyword>
<dbReference type="GO" id="GO:0016987">
    <property type="term" value="F:sigma factor activity"/>
    <property type="evidence" value="ECO:0007669"/>
    <property type="project" value="UniProtKB-KW"/>
</dbReference>
<protein>
    <submittedName>
        <fullName evidence="7">Sigma-70 family RNA polymerase sigma factor</fullName>
    </submittedName>
</protein>
<proteinExistence type="inferred from homology"/>
<evidence type="ECO:0000256" key="4">
    <source>
        <dbReference type="ARBA" id="ARBA00023163"/>
    </source>
</evidence>
<dbReference type="AlphaFoldDB" id="A0A5Q0QBH2"/>
<dbReference type="Pfam" id="PF04542">
    <property type="entry name" value="Sigma70_r2"/>
    <property type="match status" value="1"/>
</dbReference>
<dbReference type="PANTHER" id="PTHR43133">
    <property type="entry name" value="RNA POLYMERASE ECF-TYPE SIGMA FACTO"/>
    <property type="match status" value="1"/>
</dbReference>
<dbReference type="InterPro" id="IPR014284">
    <property type="entry name" value="RNA_pol_sigma-70_dom"/>
</dbReference>